<feature type="compositionally biased region" description="Basic and acidic residues" evidence="1">
    <location>
        <begin position="68"/>
        <end position="82"/>
    </location>
</feature>
<evidence type="ECO:0000313" key="2">
    <source>
        <dbReference type="EMBL" id="QCD40837.1"/>
    </source>
</evidence>
<dbReference type="EMBL" id="CP039396">
    <property type="protein sequence ID" value="QCD40837.1"/>
    <property type="molecule type" value="Genomic_DNA"/>
</dbReference>
<dbReference type="AlphaFoldDB" id="A0A4P7VZF3"/>
<sequence>MASNSRAVSVDYKTGRRLNGSTKRVRRIRSEIDGDTAYALVSGLGLGNGSRDIRTGCRSDNNIVGSREPSESKEKRTEKSSC</sequence>
<feature type="region of interest" description="Disordered" evidence="1">
    <location>
        <begin position="48"/>
        <end position="82"/>
    </location>
</feature>
<accession>A0A4P7VZF3</accession>
<dbReference type="RefSeq" id="WP_136413271.1">
    <property type="nucleotide sequence ID" value="NZ_CP039396.1"/>
</dbReference>
<organism evidence="2 3">
    <name type="scientific">Duncaniella dubosii</name>
    <dbReference type="NCBI Taxonomy" id="2518971"/>
    <lineage>
        <taxon>Bacteria</taxon>
        <taxon>Pseudomonadati</taxon>
        <taxon>Bacteroidota</taxon>
        <taxon>Bacteroidia</taxon>
        <taxon>Bacteroidales</taxon>
        <taxon>Muribaculaceae</taxon>
        <taxon>Duncaniella</taxon>
    </lineage>
</organism>
<evidence type="ECO:0000256" key="1">
    <source>
        <dbReference type="SAM" id="MobiDB-lite"/>
    </source>
</evidence>
<evidence type="ECO:0000313" key="3">
    <source>
        <dbReference type="Proteomes" id="UP000297149"/>
    </source>
</evidence>
<protein>
    <submittedName>
        <fullName evidence="2">Uncharacterized protein</fullName>
    </submittedName>
</protein>
<name>A0A4P7VZF3_9BACT</name>
<keyword evidence="3" id="KW-1185">Reference proteome</keyword>
<dbReference type="Proteomes" id="UP000297149">
    <property type="component" value="Chromosome"/>
</dbReference>
<reference evidence="3" key="1">
    <citation type="submission" date="2019-02" db="EMBL/GenBank/DDBJ databases">
        <title>Isolation and identification of novel species under the genus Muribaculum.</title>
        <authorList>
            <person name="Miyake S."/>
            <person name="Ding Y."/>
            <person name="Low A."/>
            <person name="Soh M."/>
            <person name="Seedorf H."/>
        </authorList>
    </citation>
    <scope>NUCLEOTIDE SEQUENCE [LARGE SCALE GENOMIC DNA]</scope>
    <source>
        <strain evidence="3">H5</strain>
    </source>
</reference>
<gene>
    <name evidence="2" type="ORF">E7747_00010</name>
</gene>
<proteinExistence type="predicted"/>
<dbReference type="KEGG" id="ddb:E7747_00010"/>